<keyword evidence="2" id="KW-1185">Reference proteome</keyword>
<evidence type="ECO:0000313" key="2">
    <source>
        <dbReference type="Proteomes" id="UP000054337"/>
    </source>
</evidence>
<organism evidence="1 2">
    <name type="scientific">Bipolaris victoriae (strain FI3)</name>
    <name type="common">Victoria blight of oats agent</name>
    <name type="synonym">Cochliobolus victoriae</name>
    <dbReference type="NCBI Taxonomy" id="930091"/>
    <lineage>
        <taxon>Eukaryota</taxon>
        <taxon>Fungi</taxon>
        <taxon>Dikarya</taxon>
        <taxon>Ascomycota</taxon>
        <taxon>Pezizomycotina</taxon>
        <taxon>Dothideomycetes</taxon>
        <taxon>Pleosporomycetidae</taxon>
        <taxon>Pleosporales</taxon>
        <taxon>Pleosporineae</taxon>
        <taxon>Pleosporaceae</taxon>
        <taxon>Bipolaris</taxon>
    </lineage>
</organism>
<dbReference type="Proteomes" id="UP000054337">
    <property type="component" value="Unassembled WGS sequence"/>
</dbReference>
<dbReference type="AlphaFoldDB" id="W7EZX7"/>
<dbReference type="GeneID" id="26259621"/>
<proteinExistence type="predicted"/>
<feature type="non-terminal residue" evidence="1">
    <location>
        <position position="1"/>
    </location>
</feature>
<dbReference type="EMBL" id="KI968712">
    <property type="protein sequence ID" value="EUN29542.1"/>
    <property type="molecule type" value="Genomic_DNA"/>
</dbReference>
<evidence type="ECO:0000313" key="1">
    <source>
        <dbReference type="EMBL" id="EUN29542.1"/>
    </source>
</evidence>
<dbReference type="RefSeq" id="XP_014559128.1">
    <property type="nucleotide sequence ID" value="XM_014703642.1"/>
</dbReference>
<gene>
    <name evidence="1" type="ORF">COCVIDRAFT_92892</name>
</gene>
<accession>W7EZX7</accession>
<sequence length="49" mass="5114">FPFPGPFAPLLSLLTLSGKTCHIPLSDLQLAASRARASPARLSHLATAT</sequence>
<protein>
    <submittedName>
        <fullName evidence="1">Uncharacterized protein</fullName>
    </submittedName>
</protein>
<name>W7EZX7_BIPV3</name>
<dbReference type="HOGENOM" id="CLU_3147121_0_0_1"/>
<reference evidence="1 2" key="1">
    <citation type="journal article" date="2013" name="PLoS Genet.">
        <title>Comparative genome structure, secondary metabolite, and effector coding capacity across Cochliobolus pathogens.</title>
        <authorList>
            <person name="Condon B.J."/>
            <person name="Leng Y."/>
            <person name="Wu D."/>
            <person name="Bushley K.E."/>
            <person name="Ohm R.A."/>
            <person name="Otillar R."/>
            <person name="Martin J."/>
            <person name="Schackwitz W."/>
            <person name="Grimwood J."/>
            <person name="MohdZainudin N."/>
            <person name="Xue C."/>
            <person name="Wang R."/>
            <person name="Manning V.A."/>
            <person name="Dhillon B."/>
            <person name="Tu Z.J."/>
            <person name="Steffenson B.J."/>
            <person name="Salamov A."/>
            <person name="Sun H."/>
            <person name="Lowry S."/>
            <person name="LaButti K."/>
            <person name="Han J."/>
            <person name="Copeland A."/>
            <person name="Lindquist E."/>
            <person name="Barry K."/>
            <person name="Schmutz J."/>
            <person name="Baker S.E."/>
            <person name="Ciuffetti L.M."/>
            <person name="Grigoriev I.V."/>
            <person name="Zhong S."/>
            <person name="Turgeon B.G."/>
        </authorList>
    </citation>
    <scope>NUCLEOTIDE SEQUENCE [LARGE SCALE GENOMIC DNA]</scope>
    <source>
        <strain evidence="1 2">FI3</strain>
    </source>
</reference>